<dbReference type="GO" id="GO:0006508">
    <property type="term" value="P:proteolysis"/>
    <property type="evidence" value="ECO:0007669"/>
    <property type="project" value="UniProtKB-KW"/>
</dbReference>
<organism evidence="5 6">
    <name type="scientific">Desulfoluna butyratoxydans</name>
    <dbReference type="NCBI Taxonomy" id="231438"/>
    <lineage>
        <taxon>Bacteria</taxon>
        <taxon>Pseudomonadati</taxon>
        <taxon>Thermodesulfobacteriota</taxon>
        <taxon>Desulfobacteria</taxon>
        <taxon>Desulfobacterales</taxon>
        <taxon>Desulfolunaceae</taxon>
        <taxon>Desulfoluna</taxon>
    </lineage>
</organism>
<evidence type="ECO:0000256" key="1">
    <source>
        <dbReference type="ARBA" id="ARBA00022670"/>
    </source>
</evidence>
<evidence type="ECO:0000259" key="4">
    <source>
        <dbReference type="Pfam" id="PF16325"/>
    </source>
</evidence>
<feature type="domain" description="Peptidase family U32 C-terminal" evidence="4">
    <location>
        <begin position="323"/>
        <end position="400"/>
    </location>
</feature>
<dbReference type="PROSITE" id="PS01276">
    <property type="entry name" value="PEPTIDASE_U32"/>
    <property type="match status" value="1"/>
</dbReference>
<evidence type="ECO:0000256" key="3">
    <source>
        <dbReference type="ARBA" id="ARBA00038374"/>
    </source>
</evidence>
<dbReference type="Proteomes" id="UP000507962">
    <property type="component" value="Unassembled WGS sequence"/>
</dbReference>
<comment type="similarity">
    <text evidence="3">Belongs to the peptidase U32 family.</text>
</comment>
<dbReference type="InterPro" id="IPR051454">
    <property type="entry name" value="RNA/ubiquinone_mod_enzymes"/>
</dbReference>
<name>A0A4V6IL34_9BACT</name>
<sequence length="425" mass="46560">MSNRVELLAPAGNPEKLEIAVHYGADAVYLAGKAFSLRNFSGNFTLEEMAAGIRHAHAHGVKVYVACNVYARNDELDAMRDYLAALAEVKPDALIVADPAIFAAARSIAPGIDLHISTQANTTNQETALFWKSLGATRINVARELPLTDIKGVVDNGGLEVEAFVHGAMCISYSGRCLLSSYLTNRDSNRGQCSHPCRWKYSVVEEMRPGHYHPVQEDERGSYIFNSKDLCMIDHVPALIESGIHSLKIEGRMKGINYLASVVKTYREAIDAYYEDPKHYTTRPEWVEELSRINSREYSTGFYFGYEGDAAPNYGDSRPGTIHRFAGKITAVDGCRATLHVRNKITVGQEVEVLTRKGPARPDTIAAIESLDGRALELAQPNTCVGVTLNGSYAPNDLIRIAEESTYGHAPGASRLPKNGSAPRS</sequence>
<keyword evidence="1" id="KW-0645">Protease</keyword>
<dbReference type="InterPro" id="IPR032525">
    <property type="entry name" value="Peptidase_U32_C"/>
</dbReference>
<dbReference type="InterPro" id="IPR001539">
    <property type="entry name" value="Peptidase_U32"/>
</dbReference>
<protein>
    <submittedName>
        <fullName evidence="5">Peptidase u32</fullName>
    </submittedName>
</protein>
<accession>A0A4V6IL34</accession>
<dbReference type="Gene3D" id="2.40.30.10">
    <property type="entry name" value="Translation factors"/>
    <property type="match status" value="1"/>
</dbReference>
<evidence type="ECO:0000313" key="6">
    <source>
        <dbReference type="Proteomes" id="UP000507962"/>
    </source>
</evidence>
<evidence type="ECO:0000313" key="5">
    <source>
        <dbReference type="EMBL" id="VFQ43548.1"/>
    </source>
</evidence>
<dbReference type="GO" id="GO:0008233">
    <property type="term" value="F:peptidase activity"/>
    <property type="evidence" value="ECO:0007669"/>
    <property type="project" value="UniProtKB-KW"/>
</dbReference>
<dbReference type="EMBL" id="CAADHO010000002">
    <property type="protein sequence ID" value="VFQ43548.1"/>
    <property type="molecule type" value="Genomic_DNA"/>
</dbReference>
<dbReference type="PANTHER" id="PTHR30217">
    <property type="entry name" value="PEPTIDASE U32 FAMILY"/>
    <property type="match status" value="1"/>
</dbReference>
<dbReference type="AlphaFoldDB" id="A0A4V6IL34"/>
<dbReference type="Pfam" id="PF16325">
    <property type="entry name" value="Peptidase_U32_C"/>
    <property type="match status" value="1"/>
</dbReference>
<dbReference type="RefSeq" id="WP_180137773.1">
    <property type="nucleotide sequence ID" value="NZ_CAADHO010000002.1"/>
</dbReference>
<evidence type="ECO:0000256" key="2">
    <source>
        <dbReference type="ARBA" id="ARBA00022801"/>
    </source>
</evidence>
<keyword evidence="2" id="KW-0378">Hydrolase</keyword>
<keyword evidence="6" id="KW-1185">Reference proteome</keyword>
<gene>
    <name evidence="5" type="ORF">MSL71_11830</name>
</gene>
<reference evidence="5 6" key="1">
    <citation type="submission" date="2019-03" db="EMBL/GenBank/DDBJ databases">
        <authorList>
            <person name="Nijsse B."/>
        </authorList>
    </citation>
    <scope>NUCLEOTIDE SEQUENCE [LARGE SCALE GENOMIC DNA]</scope>
    <source>
        <strain evidence="5">Desulfoluna butyratoxydans MSL71</strain>
    </source>
</reference>
<dbReference type="Pfam" id="PF01136">
    <property type="entry name" value="Peptidase_U32"/>
    <property type="match status" value="1"/>
</dbReference>
<dbReference type="PANTHER" id="PTHR30217:SF6">
    <property type="entry name" value="TRNA HYDROXYLATION PROTEIN P"/>
    <property type="match status" value="1"/>
</dbReference>
<proteinExistence type="inferred from homology"/>